<feature type="compositionally biased region" description="Basic and acidic residues" evidence="1">
    <location>
        <begin position="35"/>
        <end position="46"/>
    </location>
</feature>
<dbReference type="EMBL" id="JH793093">
    <property type="protein sequence ID" value="ELQ34780.1"/>
    <property type="molecule type" value="Genomic_DNA"/>
</dbReference>
<dbReference type="AlphaFoldDB" id="A0AA97NR51"/>
<name>A0AA97NR51_PYRO3</name>
<sequence length="46" mass="5551">MDNFSTMKDELRNDYNFWREIQSPSQRNCQVGEESTPRSDTHTRRS</sequence>
<gene>
    <name evidence="2" type="ORF">OOU_Y34scaffold00745g55</name>
</gene>
<evidence type="ECO:0000256" key="1">
    <source>
        <dbReference type="SAM" id="MobiDB-lite"/>
    </source>
</evidence>
<accession>A0AA97NR51</accession>
<reference evidence="2" key="1">
    <citation type="journal article" date="2012" name="PLoS Genet.">
        <title>Comparative analysis of the genomes of two field isolates of the rice blast fungus Magnaporthe oryzae.</title>
        <authorList>
            <person name="Xue M."/>
            <person name="Yang J."/>
            <person name="Li Z."/>
            <person name="Hu S."/>
            <person name="Yao N."/>
            <person name="Dean R.A."/>
            <person name="Zhao W."/>
            <person name="Shen M."/>
            <person name="Zhang H."/>
            <person name="Li C."/>
            <person name="Liu L."/>
            <person name="Cao L."/>
            <person name="Xu X."/>
            <person name="Xing Y."/>
            <person name="Hsiang T."/>
            <person name="Zhang Z."/>
            <person name="Xu J.R."/>
            <person name="Peng Y.L."/>
        </authorList>
    </citation>
    <scope>NUCLEOTIDE SEQUENCE</scope>
    <source>
        <strain evidence="2">Y34</strain>
    </source>
</reference>
<evidence type="ECO:0000313" key="2">
    <source>
        <dbReference type="EMBL" id="ELQ34780.1"/>
    </source>
</evidence>
<proteinExistence type="predicted"/>
<protein>
    <submittedName>
        <fullName evidence="2">Uncharacterized protein</fullName>
    </submittedName>
</protein>
<organism evidence="2">
    <name type="scientific">Pyricularia oryzae (strain Y34)</name>
    <name type="common">Rice blast fungus</name>
    <name type="synonym">Magnaporthe oryzae</name>
    <dbReference type="NCBI Taxonomy" id="1143189"/>
    <lineage>
        <taxon>Eukaryota</taxon>
        <taxon>Fungi</taxon>
        <taxon>Dikarya</taxon>
        <taxon>Ascomycota</taxon>
        <taxon>Pezizomycotina</taxon>
        <taxon>Sordariomycetes</taxon>
        <taxon>Sordariomycetidae</taxon>
        <taxon>Magnaporthales</taxon>
        <taxon>Pyriculariaceae</taxon>
        <taxon>Pyricularia</taxon>
    </lineage>
</organism>
<dbReference type="Proteomes" id="UP000011086">
    <property type="component" value="Unassembled WGS sequence"/>
</dbReference>
<feature type="region of interest" description="Disordered" evidence="1">
    <location>
        <begin position="23"/>
        <end position="46"/>
    </location>
</feature>